<evidence type="ECO:0000313" key="1">
    <source>
        <dbReference type="EMBL" id="KKK91530.1"/>
    </source>
</evidence>
<dbReference type="AlphaFoldDB" id="A0A0F9A0C3"/>
<proteinExistence type="predicted"/>
<name>A0A0F9A0C3_9ZZZZ</name>
<protein>
    <submittedName>
        <fullName evidence="1">Uncharacterized protein</fullName>
    </submittedName>
</protein>
<organism evidence="1">
    <name type="scientific">marine sediment metagenome</name>
    <dbReference type="NCBI Taxonomy" id="412755"/>
    <lineage>
        <taxon>unclassified sequences</taxon>
        <taxon>metagenomes</taxon>
        <taxon>ecological metagenomes</taxon>
    </lineage>
</organism>
<feature type="non-terminal residue" evidence="1">
    <location>
        <position position="43"/>
    </location>
</feature>
<accession>A0A0F9A0C3</accession>
<dbReference type="EMBL" id="LAZR01048611">
    <property type="protein sequence ID" value="KKK91530.1"/>
    <property type="molecule type" value="Genomic_DNA"/>
</dbReference>
<comment type="caution">
    <text evidence="1">The sequence shown here is derived from an EMBL/GenBank/DDBJ whole genome shotgun (WGS) entry which is preliminary data.</text>
</comment>
<reference evidence="1" key="1">
    <citation type="journal article" date="2015" name="Nature">
        <title>Complex archaea that bridge the gap between prokaryotes and eukaryotes.</title>
        <authorList>
            <person name="Spang A."/>
            <person name="Saw J.H."/>
            <person name="Jorgensen S.L."/>
            <person name="Zaremba-Niedzwiedzka K."/>
            <person name="Martijn J."/>
            <person name="Lind A.E."/>
            <person name="van Eijk R."/>
            <person name="Schleper C."/>
            <person name="Guy L."/>
            <person name="Ettema T.J."/>
        </authorList>
    </citation>
    <scope>NUCLEOTIDE SEQUENCE</scope>
</reference>
<gene>
    <name evidence="1" type="ORF">LCGC14_2712040</name>
</gene>
<sequence length="43" mass="4860">MGTVMTTCRRRERARAVKVCAIAVCLILGVAGVKRFNRDRRQP</sequence>